<keyword evidence="1" id="KW-1133">Transmembrane helix</keyword>
<sequence>MRVGTLLSIFSYVQTALAYSLNIALIYLLVTVDHTYFHKYRLILFHMAVLNLFFSSVLVFLQQAIHAPITTHAMVVNTEGPLYQIFGTTHAGRIALSIFFSEYTDKQNGFLRECDCTNGTTYPLRHAFYWQQFRSQMEHSYRFLHFGDPRVWRFCICTVWNSYGTQISQRKEGAFPTGNASDASYFNERPLLTNGAADAVLRTNNHPCYRYLLLGSSNFHGSFADYILRTQFNR</sequence>
<protein>
    <submittedName>
        <fullName evidence="2">Uncharacterized protein</fullName>
    </submittedName>
</protein>
<accession>A0A0B2VU57</accession>
<keyword evidence="1" id="KW-0812">Transmembrane</keyword>
<feature type="transmembrane region" description="Helical" evidence="1">
    <location>
        <begin position="6"/>
        <end position="30"/>
    </location>
</feature>
<keyword evidence="3" id="KW-1185">Reference proteome</keyword>
<reference evidence="2 3" key="1">
    <citation type="submission" date="2014-11" db="EMBL/GenBank/DDBJ databases">
        <title>Genetic blueprint of the zoonotic pathogen Toxocara canis.</title>
        <authorList>
            <person name="Zhu X.-Q."/>
            <person name="Korhonen P.K."/>
            <person name="Cai H."/>
            <person name="Young N.D."/>
            <person name="Nejsum P."/>
            <person name="von Samson-Himmelstjerna G."/>
            <person name="Boag P.R."/>
            <person name="Tan P."/>
            <person name="Li Q."/>
            <person name="Min J."/>
            <person name="Yang Y."/>
            <person name="Wang X."/>
            <person name="Fang X."/>
            <person name="Hall R.S."/>
            <person name="Hofmann A."/>
            <person name="Sternberg P.W."/>
            <person name="Jex A.R."/>
            <person name="Gasser R.B."/>
        </authorList>
    </citation>
    <scope>NUCLEOTIDE SEQUENCE [LARGE SCALE GENOMIC DNA]</scope>
    <source>
        <strain evidence="2">PN_DK_2014</strain>
    </source>
</reference>
<dbReference type="AlphaFoldDB" id="A0A0B2VU57"/>
<evidence type="ECO:0000256" key="1">
    <source>
        <dbReference type="SAM" id="Phobius"/>
    </source>
</evidence>
<dbReference type="EMBL" id="JPKZ01000965">
    <property type="protein sequence ID" value="KHN84505.1"/>
    <property type="molecule type" value="Genomic_DNA"/>
</dbReference>
<dbReference type="Pfam" id="PF10319">
    <property type="entry name" value="7TM_GPCR_Srj"/>
    <property type="match status" value="1"/>
</dbReference>
<comment type="caution">
    <text evidence="2">The sequence shown here is derived from an EMBL/GenBank/DDBJ whole genome shotgun (WGS) entry which is preliminary data.</text>
</comment>
<evidence type="ECO:0000313" key="3">
    <source>
        <dbReference type="Proteomes" id="UP000031036"/>
    </source>
</evidence>
<feature type="transmembrane region" description="Helical" evidence="1">
    <location>
        <begin position="42"/>
        <end position="61"/>
    </location>
</feature>
<proteinExistence type="predicted"/>
<dbReference type="Proteomes" id="UP000031036">
    <property type="component" value="Unassembled WGS sequence"/>
</dbReference>
<dbReference type="InterPro" id="IPR019423">
    <property type="entry name" value="7TM_GPCR_serpentine_rcpt_Srj"/>
</dbReference>
<evidence type="ECO:0000313" key="2">
    <source>
        <dbReference type="EMBL" id="KHN84505.1"/>
    </source>
</evidence>
<name>A0A0B2VU57_TOXCA</name>
<gene>
    <name evidence="2" type="ORF">Tcan_00085</name>
</gene>
<organism evidence="2 3">
    <name type="scientific">Toxocara canis</name>
    <name type="common">Canine roundworm</name>
    <dbReference type="NCBI Taxonomy" id="6265"/>
    <lineage>
        <taxon>Eukaryota</taxon>
        <taxon>Metazoa</taxon>
        <taxon>Ecdysozoa</taxon>
        <taxon>Nematoda</taxon>
        <taxon>Chromadorea</taxon>
        <taxon>Rhabditida</taxon>
        <taxon>Spirurina</taxon>
        <taxon>Ascaridomorpha</taxon>
        <taxon>Ascaridoidea</taxon>
        <taxon>Toxocaridae</taxon>
        <taxon>Toxocara</taxon>
    </lineage>
</organism>
<keyword evidence="1" id="KW-0472">Membrane</keyword>